<reference evidence="2" key="1">
    <citation type="submission" date="2021-04" db="EMBL/GenBank/DDBJ databases">
        <title>Genomics, taxonomy and metabolism of representatives of sulfur bacteria of the genus Thiothrix: Thiothrix fructosivorans QT, Thiothrix unzii A1T and three new species, Thiothrix subterranea sp. nov., Thiothrix litoralis sp. nov. and 'Candidatus Thiothrix anitrata' sp. nov.</title>
        <authorList>
            <person name="Ravin N.V."/>
            <person name="Smolyakov D."/>
            <person name="Rudenko T.S."/>
            <person name="Mardanov A.V."/>
            <person name="Beletsky A.V."/>
            <person name="Markov N.D."/>
            <person name="Fomenkov A.I."/>
            <person name="Roberts R.J."/>
            <person name="Karnachuk O.V."/>
            <person name="Novikov A."/>
            <person name="Grabovich M.Y."/>
        </authorList>
    </citation>
    <scope>NUCLEOTIDE SEQUENCE</scope>
    <source>
        <strain evidence="2">A1</strain>
    </source>
</reference>
<evidence type="ECO:0000256" key="1">
    <source>
        <dbReference type="SAM" id="Phobius"/>
    </source>
</evidence>
<dbReference type="RefSeq" id="WP_210218476.1">
    <property type="nucleotide sequence ID" value="NZ_CP072793.1"/>
</dbReference>
<sequence>MRLMPVKYTQPNPYTQRILPLVAKVPTYLQYMGFFNIILGLALLLVLAMSLPGLQRAAMLLGQSLETINQLAAKLDKFDKLDKLDQLNETAPVKPAAADFCPFPRDPGCQSSAAATPVTLAEPPIAEPAEATDTPMGWIYAGKQKRQTAVKTSQRVTQGNVYTLLKSLHVRTRPASRKDRANQRILRVVSAGEKVRVLALANRGEHLWMQIARP</sequence>
<keyword evidence="1" id="KW-1133">Transmembrane helix</keyword>
<name>A0A975F7P7_9GAMM</name>
<keyword evidence="3" id="KW-1185">Reference proteome</keyword>
<feature type="transmembrane region" description="Helical" evidence="1">
    <location>
        <begin position="28"/>
        <end position="51"/>
    </location>
</feature>
<evidence type="ECO:0000313" key="3">
    <source>
        <dbReference type="Proteomes" id="UP000672009"/>
    </source>
</evidence>
<gene>
    <name evidence="2" type="ORF">J9260_14735</name>
</gene>
<organism evidence="2 3">
    <name type="scientific">Thiothrix unzii</name>
    <dbReference type="NCBI Taxonomy" id="111769"/>
    <lineage>
        <taxon>Bacteria</taxon>
        <taxon>Pseudomonadati</taxon>
        <taxon>Pseudomonadota</taxon>
        <taxon>Gammaproteobacteria</taxon>
        <taxon>Thiotrichales</taxon>
        <taxon>Thiotrichaceae</taxon>
        <taxon>Thiothrix</taxon>
    </lineage>
</organism>
<dbReference type="KEGG" id="tun:J9260_14735"/>
<protein>
    <submittedName>
        <fullName evidence="2">Uncharacterized protein</fullName>
    </submittedName>
</protein>
<proteinExistence type="predicted"/>
<accession>A0A975F7P7</accession>
<keyword evidence="1" id="KW-0472">Membrane</keyword>
<dbReference type="Proteomes" id="UP000672009">
    <property type="component" value="Chromosome"/>
</dbReference>
<keyword evidence="1" id="KW-0812">Transmembrane</keyword>
<dbReference type="EMBL" id="CP072793">
    <property type="protein sequence ID" value="QTR52946.1"/>
    <property type="molecule type" value="Genomic_DNA"/>
</dbReference>
<evidence type="ECO:0000313" key="2">
    <source>
        <dbReference type="EMBL" id="QTR52946.1"/>
    </source>
</evidence>
<dbReference type="AlphaFoldDB" id="A0A975F7P7"/>